<gene>
    <name evidence="1" type="ORF">PSH67_19965</name>
</gene>
<evidence type="ECO:0000313" key="1">
    <source>
        <dbReference type="EMBL" id="WLH05109.1"/>
    </source>
</evidence>
<dbReference type="Pfam" id="PF06980">
    <property type="entry name" value="DUF1302"/>
    <property type="match status" value="1"/>
</dbReference>
<evidence type="ECO:0000313" key="2">
    <source>
        <dbReference type="Proteomes" id="UP001236748"/>
    </source>
</evidence>
<proteinExistence type="predicted"/>
<keyword evidence="2" id="KW-1185">Reference proteome</keyword>
<accession>A0ABY9FP76</accession>
<dbReference type="InterPro" id="IPR010727">
    <property type="entry name" value="DUF1302"/>
</dbReference>
<sequence>MNLRFIQPHPNLHRSHFLQVSLLAMAVTGVINDAGAVNLDFGNPDIQSRLDTTVRYNLGIRGEGTDSRLKLGPSGTADHNNNSVALGNNRFKSGDVILNRLDVLSEFDFVVHDRYGFRVSAAAWYDPTYGGGVDDSTSDEFLSKQFFKNGKYSDYTRNYTTGPYAEILDGFVFGTWDIGQTTTSLKFGRHNIYWGNSLFPQSKQASIAYSQAALDLQKAAFSPGLEAKELFLPQNQFTGTMQLNPEFSLAWQYSLEWRRDRYPEGGTFFEYAAPAFYGADGPAIGQTKNKPGSGDHDWGVMAKWQPDFMDGGNMSLVYREFYEKTPNPFAVADNGLLDRVYNPKKNQLIGFAMEKNIESINFGLEATYRRNAQLYTTVTGRLAEVAPGVIAGFDSQDAPRGNVYGLVLNAVKLLPETSFWDAGEVAAELAFQHLDKVTYDPAFGVTAGGVFTPMGGNNFPLEGSNSPLCADRSGVPGSGSKTYGCATRNSTVFSTNFTPRWLQVFPGVDLSSPVFVSYGVQGNAATGGLVGAEGQVTYSVGIQADIYQTHTVKLAWNDSWSPNHTTHPETGGEGMTGAGTWWQNDHGWLSLSLKTAF</sequence>
<dbReference type="EMBL" id="CP117450">
    <property type="protein sequence ID" value="WLH05109.1"/>
    <property type="molecule type" value="Genomic_DNA"/>
</dbReference>
<reference evidence="1 2" key="1">
    <citation type="submission" date="2023-02" db="EMBL/GenBank/DDBJ databases">
        <title>Evolution of Hrp T3SS in non-pathogenic Pseudomonas fluorescens.</title>
        <authorList>
            <person name="Liao K."/>
            <person name="Wei H."/>
            <person name="Gu Y."/>
        </authorList>
    </citation>
    <scope>NUCLEOTIDE SEQUENCE [LARGE SCALE GENOMIC DNA]</scope>
    <source>
        <strain evidence="1 2">FP2043</strain>
    </source>
</reference>
<organism evidence="1 2">
    <name type="scientific">Pseudomonas lurida</name>
    <dbReference type="NCBI Taxonomy" id="244566"/>
    <lineage>
        <taxon>Bacteria</taxon>
        <taxon>Pseudomonadati</taxon>
        <taxon>Pseudomonadota</taxon>
        <taxon>Gammaproteobacteria</taxon>
        <taxon>Pseudomonadales</taxon>
        <taxon>Pseudomonadaceae</taxon>
        <taxon>Pseudomonas</taxon>
    </lineage>
</organism>
<name>A0ABY9FP76_9PSED</name>
<dbReference type="RefSeq" id="WP_141606869.1">
    <property type="nucleotide sequence ID" value="NZ_CP117450.1"/>
</dbReference>
<dbReference type="Proteomes" id="UP001236748">
    <property type="component" value="Chromosome"/>
</dbReference>
<protein>
    <submittedName>
        <fullName evidence="1">DUF1302 family protein</fullName>
    </submittedName>
</protein>